<evidence type="ECO:0000256" key="5">
    <source>
        <dbReference type="HAMAP-Rule" id="MF_01114"/>
    </source>
</evidence>
<feature type="domain" description="RecX third three-helical" evidence="7">
    <location>
        <begin position="110"/>
        <end position="154"/>
    </location>
</feature>
<keyword evidence="9" id="KW-1185">Reference proteome</keyword>
<dbReference type="HAMAP" id="MF_01114">
    <property type="entry name" value="RecX"/>
    <property type="match status" value="1"/>
</dbReference>
<reference evidence="9" key="1">
    <citation type="journal article" date="2019" name="Int. J. Syst. Evol. Microbiol.">
        <title>The Global Catalogue of Microorganisms (GCM) 10K type strain sequencing project: providing services to taxonomists for standard genome sequencing and annotation.</title>
        <authorList>
            <consortium name="The Broad Institute Genomics Platform"/>
            <consortium name="The Broad Institute Genome Sequencing Center for Infectious Disease"/>
            <person name="Wu L."/>
            <person name="Ma J."/>
        </authorList>
    </citation>
    <scope>NUCLEOTIDE SEQUENCE [LARGE SCALE GENOMIC DNA]</scope>
    <source>
        <strain evidence="9">KCTC 42217</strain>
    </source>
</reference>
<dbReference type="EMBL" id="JBHUHZ010000002">
    <property type="protein sequence ID" value="MFD2163747.1"/>
    <property type="molecule type" value="Genomic_DNA"/>
</dbReference>
<dbReference type="InterPro" id="IPR053924">
    <property type="entry name" value="RecX_HTH_2nd"/>
</dbReference>
<evidence type="ECO:0000256" key="4">
    <source>
        <dbReference type="ARBA" id="ARBA00022490"/>
    </source>
</evidence>
<dbReference type="RefSeq" id="WP_255900305.1">
    <property type="nucleotide sequence ID" value="NZ_JAFMZO010000002.1"/>
</dbReference>
<gene>
    <name evidence="5" type="primary">recX</name>
    <name evidence="8" type="ORF">ACFSJU_15160</name>
</gene>
<comment type="caution">
    <text evidence="8">The sequence shown here is derived from an EMBL/GenBank/DDBJ whole genome shotgun (WGS) entry which is preliminary data.</text>
</comment>
<accession>A0ABW4ZQK6</accession>
<proteinExistence type="inferred from homology"/>
<dbReference type="InterPro" id="IPR053925">
    <property type="entry name" value="RecX_HTH_3rd"/>
</dbReference>
<comment type="subcellular location">
    <subcellularLocation>
        <location evidence="1 5">Cytoplasm</location>
    </subcellularLocation>
</comment>
<dbReference type="PANTHER" id="PTHR33602">
    <property type="entry name" value="REGULATORY PROTEIN RECX FAMILY PROTEIN"/>
    <property type="match status" value="1"/>
</dbReference>
<keyword evidence="4 5" id="KW-0963">Cytoplasm</keyword>
<evidence type="ECO:0000313" key="8">
    <source>
        <dbReference type="EMBL" id="MFD2163747.1"/>
    </source>
</evidence>
<comment type="similarity">
    <text evidence="2 5">Belongs to the RecX family.</text>
</comment>
<evidence type="ECO:0000256" key="1">
    <source>
        <dbReference type="ARBA" id="ARBA00004496"/>
    </source>
</evidence>
<protein>
    <recommendedName>
        <fullName evidence="3 5">Regulatory protein RecX</fullName>
    </recommendedName>
</protein>
<dbReference type="Pfam" id="PF02631">
    <property type="entry name" value="RecX_HTH2"/>
    <property type="match status" value="1"/>
</dbReference>
<dbReference type="InterPro" id="IPR003783">
    <property type="entry name" value="Regulatory_RecX"/>
</dbReference>
<organism evidence="8 9">
    <name type="scientific">Paradesertivirga mongoliensis</name>
    <dbReference type="NCBI Taxonomy" id="2100740"/>
    <lineage>
        <taxon>Bacteria</taxon>
        <taxon>Pseudomonadati</taxon>
        <taxon>Bacteroidota</taxon>
        <taxon>Sphingobacteriia</taxon>
        <taxon>Sphingobacteriales</taxon>
        <taxon>Sphingobacteriaceae</taxon>
        <taxon>Paradesertivirga</taxon>
    </lineage>
</organism>
<name>A0ABW4ZQK6_9SPHI</name>
<evidence type="ECO:0000256" key="2">
    <source>
        <dbReference type="ARBA" id="ARBA00009695"/>
    </source>
</evidence>
<dbReference type="Gene3D" id="1.10.10.10">
    <property type="entry name" value="Winged helix-like DNA-binding domain superfamily/Winged helix DNA-binding domain"/>
    <property type="match status" value="2"/>
</dbReference>
<feature type="domain" description="RecX second three-helical" evidence="6">
    <location>
        <begin position="62"/>
        <end position="103"/>
    </location>
</feature>
<comment type="function">
    <text evidence="5">Modulates RecA activity.</text>
</comment>
<evidence type="ECO:0000259" key="6">
    <source>
        <dbReference type="Pfam" id="PF02631"/>
    </source>
</evidence>
<evidence type="ECO:0000313" key="9">
    <source>
        <dbReference type="Proteomes" id="UP001597387"/>
    </source>
</evidence>
<dbReference type="Pfam" id="PF21981">
    <property type="entry name" value="RecX_HTH3"/>
    <property type="match status" value="1"/>
</dbReference>
<dbReference type="PANTHER" id="PTHR33602:SF1">
    <property type="entry name" value="REGULATORY PROTEIN RECX FAMILY PROTEIN"/>
    <property type="match status" value="1"/>
</dbReference>
<evidence type="ECO:0000259" key="7">
    <source>
        <dbReference type="Pfam" id="PF21981"/>
    </source>
</evidence>
<evidence type="ECO:0000256" key="3">
    <source>
        <dbReference type="ARBA" id="ARBA00018111"/>
    </source>
</evidence>
<dbReference type="Proteomes" id="UP001597387">
    <property type="component" value="Unassembled WGS sequence"/>
</dbReference>
<dbReference type="InterPro" id="IPR036388">
    <property type="entry name" value="WH-like_DNA-bd_sf"/>
</dbReference>
<sequence length="162" mass="18817">MDSSKEPVKRLDKKTAKARLEQYCAYQERSQQEVREKLYSYGLYPSEVEDLICNLIEANYLNEERFAIAYTLGKFRIKHWGRIKIKQGLKQKRVGDNLIKKALGQIDAEEYERALMGVLKKKDALSKESNAFTRRQKLIQYAISRGYETDLVIDCLNSSGLI</sequence>